<evidence type="ECO:0000313" key="2">
    <source>
        <dbReference type="EMBL" id="MBH0779614.1"/>
    </source>
</evidence>
<dbReference type="Gene3D" id="3.40.50.720">
    <property type="entry name" value="NAD(P)-binding Rossmann-like Domain"/>
    <property type="match status" value="1"/>
</dbReference>
<dbReference type="InterPro" id="IPR036291">
    <property type="entry name" value="NAD(P)-bd_dom_sf"/>
</dbReference>
<dbReference type="InterPro" id="IPR051604">
    <property type="entry name" value="Ergot_Alk_Oxidoreductase"/>
</dbReference>
<dbReference type="PANTHER" id="PTHR43162">
    <property type="match status" value="1"/>
</dbReference>
<keyword evidence="3" id="KW-1185">Reference proteome</keyword>
<dbReference type="Gene3D" id="3.90.25.10">
    <property type="entry name" value="UDP-galactose 4-epimerase, domain 1"/>
    <property type="match status" value="1"/>
</dbReference>
<comment type="caution">
    <text evidence="2">The sequence shown here is derived from an EMBL/GenBank/DDBJ whole genome shotgun (WGS) entry which is preliminary data.</text>
</comment>
<feature type="domain" description="NAD(P)-binding" evidence="1">
    <location>
        <begin position="10"/>
        <end position="176"/>
    </location>
</feature>
<accession>A0A931N5A0</accession>
<sequence length="280" mass="29624">MTEQPILVTGATGKTGSRVVSLLREKGIAVRPGSRSARPRFDWADRSTWDAALAGVEAVYLVPHELDPLAKPFVARAAELGVERVVGLSGRGIDTPGYAGANSGAGKLLGDVEEALRGSSLRWTIVRPTWFAQNFSEGFFLDAVLAGELRLPTGDGAATFVDAEDIAAVVVAALTDDIHHEQVYEVSGPRAVTLAEAAAEISEATGRPMKYVPLSHAEFVAELTGHGMSAADAGEFADTVGAIRRGLDHHVSDGVRRALGRPAREFRTFVKTAAANGAWR</sequence>
<dbReference type="InterPro" id="IPR016040">
    <property type="entry name" value="NAD(P)-bd_dom"/>
</dbReference>
<name>A0A931N5A0_9NOCA</name>
<dbReference type="RefSeq" id="WP_196151915.1">
    <property type="nucleotide sequence ID" value="NZ_JADMLG010000011.1"/>
</dbReference>
<dbReference type="SUPFAM" id="SSF51735">
    <property type="entry name" value="NAD(P)-binding Rossmann-fold domains"/>
    <property type="match status" value="1"/>
</dbReference>
<proteinExistence type="predicted"/>
<gene>
    <name evidence="2" type="ORF">IT779_25415</name>
</gene>
<organism evidence="2 3">
    <name type="scientific">Nocardia bovistercoris</name>
    <dbReference type="NCBI Taxonomy" id="2785916"/>
    <lineage>
        <taxon>Bacteria</taxon>
        <taxon>Bacillati</taxon>
        <taxon>Actinomycetota</taxon>
        <taxon>Actinomycetes</taxon>
        <taxon>Mycobacteriales</taxon>
        <taxon>Nocardiaceae</taxon>
        <taxon>Nocardia</taxon>
    </lineage>
</organism>
<dbReference type="PANTHER" id="PTHR43162:SF1">
    <property type="entry name" value="PRESTALK A DIFFERENTIATION PROTEIN A"/>
    <property type="match status" value="1"/>
</dbReference>
<evidence type="ECO:0000259" key="1">
    <source>
        <dbReference type="Pfam" id="PF13460"/>
    </source>
</evidence>
<dbReference type="Pfam" id="PF13460">
    <property type="entry name" value="NAD_binding_10"/>
    <property type="match status" value="1"/>
</dbReference>
<evidence type="ECO:0000313" key="3">
    <source>
        <dbReference type="Proteomes" id="UP000655751"/>
    </source>
</evidence>
<dbReference type="Proteomes" id="UP000655751">
    <property type="component" value="Unassembled WGS sequence"/>
</dbReference>
<protein>
    <submittedName>
        <fullName evidence="2">NAD(P)H-binding protein</fullName>
    </submittedName>
</protein>
<reference evidence="2" key="1">
    <citation type="submission" date="2020-11" db="EMBL/GenBank/DDBJ databases">
        <title>Nocardia NEAU-351.nov., a novel actinomycete isolated from the cow dung.</title>
        <authorList>
            <person name="Zhang X."/>
        </authorList>
    </citation>
    <scope>NUCLEOTIDE SEQUENCE</scope>
    <source>
        <strain evidence="2">NEAU-351</strain>
    </source>
</reference>
<dbReference type="EMBL" id="JADMLG010000011">
    <property type="protein sequence ID" value="MBH0779614.1"/>
    <property type="molecule type" value="Genomic_DNA"/>
</dbReference>
<dbReference type="AlphaFoldDB" id="A0A931N5A0"/>